<name>A0A6G4U5U7_9ACTN</name>
<dbReference type="RefSeq" id="WP_165240411.1">
    <property type="nucleotide sequence ID" value="NZ_JAAKZV010000125.1"/>
</dbReference>
<dbReference type="PANTHER" id="PTHR33204:SF37">
    <property type="entry name" value="HTH-TYPE TRANSCRIPTIONAL REGULATOR YODB"/>
    <property type="match status" value="1"/>
</dbReference>
<evidence type="ECO:0000313" key="6">
    <source>
        <dbReference type="Proteomes" id="UP000481583"/>
    </source>
</evidence>
<dbReference type="Gene3D" id="1.10.10.10">
    <property type="entry name" value="Winged helix-like DNA-binding domain superfamily/Winged helix DNA-binding domain"/>
    <property type="match status" value="1"/>
</dbReference>
<evidence type="ECO:0000256" key="1">
    <source>
        <dbReference type="ARBA" id="ARBA00023015"/>
    </source>
</evidence>
<accession>A0A6G4U5U7</accession>
<keyword evidence="3" id="KW-0804">Transcription</keyword>
<evidence type="ECO:0000313" key="5">
    <source>
        <dbReference type="EMBL" id="NGN67110.1"/>
    </source>
</evidence>
<keyword evidence="1" id="KW-0805">Transcription regulation</keyword>
<dbReference type="AlphaFoldDB" id="A0A6G4U5U7"/>
<proteinExistence type="predicted"/>
<protein>
    <submittedName>
        <fullName evidence="5">Helix-turn-helix transcriptional regulator</fullName>
    </submittedName>
</protein>
<dbReference type="PANTHER" id="PTHR33204">
    <property type="entry name" value="TRANSCRIPTIONAL REGULATOR, MARR FAMILY"/>
    <property type="match status" value="1"/>
</dbReference>
<keyword evidence="6" id="KW-1185">Reference proteome</keyword>
<keyword evidence="2" id="KW-0238">DNA-binding</keyword>
<dbReference type="InterPro" id="IPR036388">
    <property type="entry name" value="WH-like_DNA-bd_sf"/>
</dbReference>
<comment type="caution">
    <text evidence="5">The sequence shown here is derived from an EMBL/GenBank/DDBJ whole genome shotgun (WGS) entry which is preliminary data.</text>
</comment>
<dbReference type="GO" id="GO:0003677">
    <property type="term" value="F:DNA binding"/>
    <property type="evidence" value="ECO:0007669"/>
    <property type="project" value="UniProtKB-KW"/>
</dbReference>
<evidence type="ECO:0000259" key="4">
    <source>
        <dbReference type="PROSITE" id="PS51118"/>
    </source>
</evidence>
<dbReference type="InterPro" id="IPR002577">
    <property type="entry name" value="HTH_HxlR"/>
</dbReference>
<dbReference type="SUPFAM" id="SSF46785">
    <property type="entry name" value="Winged helix' DNA-binding domain"/>
    <property type="match status" value="1"/>
</dbReference>
<dbReference type="Pfam" id="PF01638">
    <property type="entry name" value="HxlR"/>
    <property type="match status" value="1"/>
</dbReference>
<dbReference type="InterPro" id="IPR036390">
    <property type="entry name" value="WH_DNA-bd_sf"/>
</dbReference>
<dbReference type="PROSITE" id="PS51118">
    <property type="entry name" value="HTH_HXLR"/>
    <property type="match status" value="1"/>
</dbReference>
<evidence type="ECO:0000256" key="3">
    <source>
        <dbReference type="ARBA" id="ARBA00023163"/>
    </source>
</evidence>
<reference evidence="5 6" key="1">
    <citation type="submission" date="2020-02" db="EMBL/GenBank/DDBJ databases">
        <title>Whole-genome analyses of novel actinobacteria.</title>
        <authorList>
            <person name="Sahin N."/>
        </authorList>
    </citation>
    <scope>NUCLEOTIDE SEQUENCE [LARGE SCALE GENOMIC DNA]</scope>
    <source>
        <strain evidence="5 6">A7024</strain>
    </source>
</reference>
<evidence type="ECO:0000256" key="2">
    <source>
        <dbReference type="ARBA" id="ARBA00023125"/>
    </source>
</evidence>
<dbReference type="Proteomes" id="UP000481583">
    <property type="component" value="Unassembled WGS sequence"/>
</dbReference>
<organism evidence="5 6">
    <name type="scientific">Streptomyces coryli</name>
    <dbReference type="NCBI Taxonomy" id="1128680"/>
    <lineage>
        <taxon>Bacteria</taxon>
        <taxon>Bacillati</taxon>
        <taxon>Actinomycetota</taxon>
        <taxon>Actinomycetes</taxon>
        <taxon>Kitasatosporales</taxon>
        <taxon>Streptomycetaceae</taxon>
        <taxon>Streptomyces</taxon>
    </lineage>
</organism>
<dbReference type="EMBL" id="JAAKZV010000125">
    <property type="protein sequence ID" value="NGN67110.1"/>
    <property type="molecule type" value="Genomic_DNA"/>
</dbReference>
<gene>
    <name evidence="5" type="ORF">G5C51_24775</name>
</gene>
<sequence>MTAGTPRPGTPVRGSETGRPVMAALDLIGRRWTLRILWELHQSPAGFRELQRRCERMSSSVLNTRIRELTEARLITPHGDGYELTALGADLVTALGPLSAWSHRWAHETGTEPQESRSP</sequence>
<feature type="domain" description="HTH hxlR-type" evidence="4">
    <location>
        <begin position="19"/>
        <end position="110"/>
    </location>
</feature>